<feature type="region of interest" description="Disordered" evidence="1">
    <location>
        <begin position="240"/>
        <end position="265"/>
    </location>
</feature>
<sequence length="635" mass="68411">METNKDSAAVSSPSPPPETLPEIIRSWASTPLQEFETFYGYMSTPSDALLILDACRKGMLHTLKQRPKKPLRTADKTGDDDAIVIRSGTIIVFEENGTRMRRWRDGLKWTPSRISGPFLIYRELNTCQSPSETATSSPPAEYARGIDPPYSAALTGSASVKPTGLIKKTFAATLQNAKYHIISYYAREDVLGGRLGTPTQWAAMNGLDFDEDVWSDVKMTGGWNLDGKRLDGKRVLAAKTRGSVKAEQNGAERRSPQTQSSDGSVVAVTPSLVAGTQAVTPQGDSPDHRHSSQSNVCDLLRQMTPVCHAFTQSLPSTDTATQSHQCASQTFDHLTVPDSQWAIRSFLGERLDSGQSGTMANTLLQTSSPISPVACTEMLQMQGLSHDETPGGSFPLNDLESLLASFSSSTPPQHTSIHHHTIAAHAPSPSPVNTGGYPTPVSIPDSGFADIAASEGSASSGSLLDMWQNSSDTLVESTDLYHGSELEGHSMADLMLLTQQTILPHLPPPTETPPMYIPTTMYTAPTTFGELPVSVMSNPQSEPAMSHSNVHAVPTGFDNGARRLQQRGAQRPGVMPYSWTKKRKGNLPSSSPASVLQPTQYPTATTHVYTSGIIWPEEDLHAIPSAIGVSTVSPY</sequence>
<name>A0A0L0HA96_SPIPD</name>
<proteinExistence type="predicted"/>
<feature type="region of interest" description="Disordered" evidence="1">
    <location>
        <begin position="1"/>
        <end position="20"/>
    </location>
</feature>
<protein>
    <recommendedName>
        <fullName evidence="4">Gti1/Pac2 family protein</fullName>
    </recommendedName>
</protein>
<dbReference type="GO" id="GO:0003677">
    <property type="term" value="F:DNA binding"/>
    <property type="evidence" value="ECO:0007669"/>
    <property type="project" value="TreeGrafter"/>
</dbReference>
<reference evidence="2 3" key="1">
    <citation type="submission" date="2009-08" db="EMBL/GenBank/DDBJ databases">
        <title>The Genome Sequence of Spizellomyces punctatus strain DAOM BR117.</title>
        <authorList>
            <consortium name="The Broad Institute Genome Sequencing Platform"/>
            <person name="Russ C."/>
            <person name="Cuomo C."/>
            <person name="Shea T."/>
            <person name="Young S.K."/>
            <person name="Zeng Q."/>
            <person name="Koehrsen M."/>
            <person name="Haas B."/>
            <person name="Borodovsky M."/>
            <person name="Guigo R."/>
            <person name="Alvarado L."/>
            <person name="Berlin A."/>
            <person name="Bochicchio J."/>
            <person name="Borenstein D."/>
            <person name="Chapman S."/>
            <person name="Chen Z."/>
            <person name="Engels R."/>
            <person name="Freedman E."/>
            <person name="Gellesch M."/>
            <person name="Goldberg J."/>
            <person name="Griggs A."/>
            <person name="Gujja S."/>
            <person name="Heiman D."/>
            <person name="Hepburn T."/>
            <person name="Howarth C."/>
            <person name="Jen D."/>
            <person name="Larson L."/>
            <person name="Lewis B."/>
            <person name="Mehta T."/>
            <person name="Park D."/>
            <person name="Pearson M."/>
            <person name="Roberts A."/>
            <person name="Saif S."/>
            <person name="Shenoy N."/>
            <person name="Sisk P."/>
            <person name="Stolte C."/>
            <person name="Sykes S."/>
            <person name="Thomson T."/>
            <person name="Walk T."/>
            <person name="White J."/>
            <person name="Yandava C."/>
            <person name="Burger G."/>
            <person name="Gray M.W."/>
            <person name="Holland P.W.H."/>
            <person name="King N."/>
            <person name="Lang F.B.F."/>
            <person name="Roger A.J."/>
            <person name="Ruiz-Trillo I."/>
            <person name="Lander E."/>
            <person name="Nusbaum C."/>
        </authorList>
    </citation>
    <scope>NUCLEOTIDE SEQUENCE [LARGE SCALE GENOMIC DNA]</scope>
    <source>
        <strain evidence="2 3">DAOM BR117</strain>
    </source>
</reference>
<organism evidence="2 3">
    <name type="scientific">Spizellomyces punctatus (strain DAOM BR117)</name>
    <dbReference type="NCBI Taxonomy" id="645134"/>
    <lineage>
        <taxon>Eukaryota</taxon>
        <taxon>Fungi</taxon>
        <taxon>Fungi incertae sedis</taxon>
        <taxon>Chytridiomycota</taxon>
        <taxon>Chytridiomycota incertae sedis</taxon>
        <taxon>Chytridiomycetes</taxon>
        <taxon>Spizellomycetales</taxon>
        <taxon>Spizellomycetaceae</taxon>
        <taxon>Spizellomyces</taxon>
    </lineage>
</organism>
<dbReference type="PANTHER" id="PTHR28027">
    <property type="entry name" value="TRANSCRIPTIONAL REGULATOR MIT1"/>
    <property type="match status" value="1"/>
</dbReference>
<dbReference type="Proteomes" id="UP000053201">
    <property type="component" value="Unassembled WGS sequence"/>
</dbReference>
<dbReference type="EMBL" id="KQ257463">
    <property type="protein sequence ID" value="KNC97593.1"/>
    <property type="molecule type" value="Genomic_DNA"/>
</dbReference>
<dbReference type="AlphaFoldDB" id="A0A0L0HA96"/>
<feature type="region of interest" description="Disordered" evidence="1">
    <location>
        <begin position="567"/>
        <end position="597"/>
    </location>
</feature>
<evidence type="ECO:0000313" key="3">
    <source>
        <dbReference type="Proteomes" id="UP000053201"/>
    </source>
</evidence>
<keyword evidence="3" id="KW-1185">Reference proteome</keyword>
<feature type="compositionally biased region" description="Polar residues" evidence="1">
    <location>
        <begin position="587"/>
        <end position="597"/>
    </location>
</feature>
<dbReference type="GeneID" id="27690311"/>
<dbReference type="Pfam" id="PF09729">
    <property type="entry name" value="Gti1_Pac2"/>
    <property type="match status" value="2"/>
</dbReference>
<dbReference type="InterPro" id="IPR018608">
    <property type="entry name" value="Gti1/Pac2"/>
</dbReference>
<dbReference type="eggNOG" id="KOG4476">
    <property type="taxonomic scope" value="Eukaryota"/>
</dbReference>
<dbReference type="RefSeq" id="XP_016605633.1">
    <property type="nucleotide sequence ID" value="XM_016755242.1"/>
</dbReference>
<evidence type="ECO:0000313" key="2">
    <source>
        <dbReference type="EMBL" id="KNC97593.1"/>
    </source>
</evidence>
<dbReference type="InParanoid" id="A0A0L0HA96"/>
<gene>
    <name evidence="2" type="ORF">SPPG_07063</name>
</gene>
<accession>A0A0L0HA96</accession>
<evidence type="ECO:0000256" key="1">
    <source>
        <dbReference type="SAM" id="MobiDB-lite"/>
    </source>
</evidence>
<dbReference type="PANTHER" id="PTHR28027:SF2">
    <property type="entry name" value="TRANSCRIPTIONAL REGULATOR MIT1"/>
    <property type="match status" value="1"/>
</dbReference>
<dbReference type="OrthoDB" id="5572844at2759"/>
<dbReference type="VEuPathDB" id="FungiDB:SPPG_07063"/>
<evidence type="ECO:0008006" key="4">
    <source>
        <dbReference type="Google" id="ProtNLM"/>
    </source>
</evidence>